<organism evidence="1">
    <name type="scientific">bioreactor metagenome</name>
    <dbReference type="NCBI Taxonomy" id="1076179"/>
    <lineage>
        <taxon>unclassified sequences</taxon>
        <taxon>metagenomes</taxon>
        <taxon>ecological metagenomes</taxon>
    </lineage>
</organism>
<evidence type="ECO:0000313" key="1">
    <source>
        <dbReference type="EMBL" id="MPM62040.1"/>
    </source>
</evidence>
<proteinExistence type="predicted"/>
<name>A0A645B9A0_9ZZZZ</name>
<dbReference type="EMBL" id="VSSQ01018658">
    <property type="protein sequence ID" value="MPM62040.1"/>
    <property type="molecule type" value="Genomic_DNA"/>
</dbReference>
<comment type="caution">
    <text evidence="1">The sequence shown here is derived from an EMBL/GenBank/DDBJ whole genome shotgun (WGS) entry which is preliminary data.</text>
</comment>
<sequence length="53" mass="5691">MINAFAGVGKPIKFSLCLISTLNLASLNPENTAIIRGKNVNSSNEIEELSPEM</sequence>
<accession>A0A645B9A0</accession>
<gene>
    <name evidence="1" type="ORF">SDC9_108906</name>
</gene>
<protein>
    <submittedName>
        <fullName evidence="1">Uncharacterized protein</fullName>
    </submittedName>
</protein>
<reference evidence="1" key="1">
    <citation type="submission" date="2019-08" db="EMBL/GenBank/DDBJ databases">
        <authorList>
            <person name="Kucharzyk K."/>
            <person name="Murdoch R.W."/>
            <person name="Higgins S."/>
            <person name="Loffler F."/>
        </authorList>
    </citation>
    <scope>NUCLEOTIDE SEQUENCE</scope>
</reference>
<dbReference type="AlphaFoldDB" id="A0A645B9A0"/>